<feature type="transmembrane region" description="Helical" evidence="1">
    <location>
        <begin position="130"/>
        <end position="146"/>
    </location>
</feature>
<proteinExistence type="predicted"/>
<organism evidence="2 3">
    <name type="scientific">Tenacibaculum singaporense</name>
    <dbReference type="NCBI Taxonomy" id="2358479"/>
    <lineage>
        <taxon>Bacteria</taxon>
        <taxon>Pseudomonadati</taxon>
        <taxon>Bacteroidota</taxon>
        <taxon>Flavobacteriia</taxon>
        <taxon>Flavobacteriales</taxon>
        <taxon>Flavobacteriaceae</taxon>
        <taxon>Tenacibaculum</taxon>
    </lineage>
</organism>
<gene>
    <name evidence="2" type="ORF">D6T69_08315</name>
</gene>
<evidence type="ECO:0000313" key="3">
    <source>
        <dbReference type="Proteomes" id="UP000274593"/>
    </source>
</evidence>
<keyword evidence="1" id="KW-1133">Transmembrane helix</keyword>
<name>A0A3Q8RN27_9FLAO</name>
<reference evidence="2 3" key="1">
    <citation type="submission" date="2018-09" db="EMBL/GenBank/DDBJ databases">
        <title>Insights into the microbiota of Asian seabass (Lates calcarifer) with tenacibaculosis symptoms and description of sp. nov. Tenacibaculum singaporense.</title>
        <authorList>
            <person name="Miyake S."/>
            <person name="Soh M."/>
            <person name="Azman M.N."/>
            <person name="Ngoh S.Y."/>
            <person name="Orban L."/>
        </authorList>
    </citation>
    <scope>NUCLEOTIDE SEQUENCE [LARGE SCALE GENOMIC DNA]</scope>
    <source>
        <strain evidence="2 3">DSM 106434</strain>
    </source>
</reference>
<keyword evidence="1" id="KW-0472">Membrane</keyword>
<evidence type="ECO:0000313" key="2">
    <source>
        <dbReference type="EMBL" id="AZJ35525.1"/>
    </source>
</evidence>
<keyword evidence="1" id="KW-0812">Transmembrane</keyword>
<protein>
    <submittedName>
        <fullName evidence="2">Uncharacterized protein</fullName>
    </submittedName>
</protein>
<dbReference type="Proteomes" id="UP000274593">
    <property type="component" value="Chromosome"/>
</dbReference>
<keyword evidence="3" id="KW-1185">Reference proteome</keyword>
<evidence type="ECO:0000256" key="1">
    <source>
        <dbReference type="SAM" id="Phobius"/>
    </source>
</evidence>
<accession>A0A3Q8RN27</accession>
<sequence length="255" mass="29832">MIEKLIVDFFKKIETDEGIDSRNGKAVFFVQELLERRHDIFNHVSVQTISRLHKKYVEKEENIPVGVPDLFVKDVMAEYLGFEDFENYKESITIDSVKPFSISEENNLTGKKIKGKNKLEISTIPLKKKAPILIGVILLVFVFIFYKDILFEKSNCIVWEKDHYKEVPCYYLNSIDNTTYHIDIDRFKKVTLTKDMEFFTNGKENFWYGSNTKGEREFFTARGVHPETLKELDPITPYILEKEGFSIESKNAVNN</sequence>
<dbReference type="EMBL" id="CP032548">
    <property type="protein sequence ID" value="AZJ35525.1"/>
    <property type="molecule type" value="Genomic_DNA"/>
</dbReference>
<dbReference type="AlphaFoldDB" id="A0A3Q8RN27"/>
<dbReference type="RefSeq" id="WP_125067302.1">
    <property type="nucleotide sequence ID" value="NZ_CP032548.1"/>
</dbReference>
<dbReference type="KEGG" id="tsig:D6T69_08315"/>